<dbReference type="EMBL" id="JAKLTR010000003">
    <property type="protein sequence ID" value="MCG2613806.1"/>
    <property type="molecule type" value="Genomic_DNA"/>
</dbReference>
<dbReference type="Pfam" id="PF07495">
    <property type="entry name" value="Y_Y_Y"/>
    <property type="match status" value="1"/>
</dbReference>
<dbReference type="CDD" id="cd16917">
    <property type="entry name" value="HATPase_UhpB-NarQ-NarX-like"/>
    <property type="match status" value="1"/>
</dbReference>
<dbReference type="SUPFAM" id="SSF63829">
    <property type="entry name" value="Calcium-dependent phosphotriesterase"/>
    <property type="match status" value="2"/>
</dbReference>
<evidence type="ECO:0000313" key="5">
    <source>
        <dbReference type="Proteomes" id="UP001165367"/>
    </source>
</evidence>
<dbReference type="Gene3D" id="1.20.5.1930">
    <property type="match status" value="1"/>
</dbReference>
<organism evidence="4 5">
    <name type="scientific">Terrimonas ginsenosidimutans</name>
    <dbReference type="NCBI Taxonomy" id="2908004"/>
    <lineage>
        <taxon>Bacteria</taxon>
        <taxon>Pseudomonadati</taxon>
        <taxon>Bacteroidota</taxon>
        <taxon>Chitinophagia</taxon>
        <taxon>Chitinophagales</taxon>
        <taxon>Chitinophagaceae</taxon>
        <taxon>Terrimonas</taxon>
    </lineage>
</organism>
<keyword evidence="2" id="KW-0472">Membrane</keyword>
<evidence type="ECO:0000256" key="2">
    <source>
        <dbReference type="SAM" id="Phobius"/>
    </source>
</evidence>
<dbReference type="InterPro" id="IPR011110">
    <property type="entry name" value="Reg_prop"/>
</dbReference>
<dbReference type="PANTHER" id="PTHR43547">
    <property type="entry name" value="TWO-COMPONENT HISTIDINE KINASE"/>
    <property type="match status" value="1"/>
</dbReference>
<dbReference type="InterPro" id="IPR011123">
    <property type="entry name" value="Y_Y_Y"/>
</dbReference>
<dbReference type="Gene3D" id="2.60.40.10">
    <property type="entry name" value="Immunoglobulins"/>
    <property type="match status" value="1"/>
</dbReference>
<protein>
    <recommendedName>
        <fullName evidence="3">Histidine kinase domain-containing protein</fullName>
    </recommendedName>
</protein>
<dbReference type="InterPro" id="IPR015943">
    <property type="entry name" value="WD40/YVTN_repeat-like_dom_sf"/>
</dbReference>
<dbReference type="Gene3D" id="3.30.565.10">
    <property type="entry name" value="Histidine kinase-like ATPase, C-terminal domain"/>
    <property type="match status" value="1"/>
</dbReference>
<dbReference type="Proteomes" id="UP001165367">
    <property type="component" value="Unassembled WGS sequence"/>
</dbReference>
<dbReference type="PROSITE" id="PS50109">
    <property type="entry name" value="HIS_KIN"/>
    <property type="match status" value="1"/>
</dbReference>
<dbReference type="Gene3D" id="2.130.10.10">
    <property type="entry name" value="YVTN repeat-like/Quinoprotein amine dehydrogenase"/>
    <property type="match status" value="2"/>
</dbReference>
<sequence length="1013" mass="114896">MRSIFFTLLIFLAFDAGAQLRRDFLFSNLRNGLVSEETVAVQQDDAGYIWIATADGLQRYEGRRYLTFRYAENDSTSIPSNNIEQMRLDRKNRLWLLFNENKIGYMDPVDLTYHEVTVRTQGELRNAVVSQLMVHEDGRVLLLLYKVGVFTYDEEKKEFNQKNTPVQTPKGWNPIFVQTDSLPNIYWIACDSGLVKYDARKKEMFFRGHNPGNDPILSAAGDLRFITLLTFDHSGRLWMMAHSSSGRKTLLYSVDIRKSRLKEWEAEISSIIKDPNYRMLNVQEQSDGTVWVLGLNILAGLRKGASNFELVESNLPGPFAIRYDGVRSIYEDRENNLWVCTNKGLFRVNPTRQFFHAVLNGRPGEPKYTYPQAVTGICQAANGEIITSTAGNGLFRFSSELEPLPVNVITASSKKDEAVSCLFQRSNGDLWKAGEDGSLTIIHRSTGKTEKLGFFSGLTVVRQITEDQEGNMWVGTQSGRVAKFDSAGRKMIHLLRFKNRVMRLMPDNKGNLWVGVLQNGLFRVNIRDNSIEDNYTAEGAVGQKLFSNDVYDMIRYSDSLYIIAAGGLNMLNVYTKKISRMPSTSELPSSVVCNIIKDKLGYLWVTTQNGLCSVNMSTHVVTNYNERDGVHTNSFFPATSILLNDGRIGFGTMRDWLIFDPAAIAKNNLHLPPVISMTRIGVMGKWLPLDSLNRLPVLQLNHDQNSLTLEFSSLTFQSSYGIFYKMEGLDDEWQLSRQFHQAVYTYLPPGDYTFRAYCTNADGIPSKNLVEFKIHIKPPFWKTWWFLGILVLAGVCVLYWLDKVRMQKIRATESIRTRIATSLTEDMSNSLSNINISSELAKAKVDTDTQRTKEYISQISETSSRMVQAMYDMVWSINPESDTMADTIERMKVFAGEIESLYEINTGFDVESAVKGLRLNMEHRYELLSVFKEAVTNAGKHSGGKLVEISIRHRKSKLIMMIVDDGKGFVMDNVAMMGRGLSDMRRRASAINASFYIESEINTGTIVKMELGI</sequence>
<evidence type="ECO:0000313" key="4">
    <source>
        <dbReference type="EMBL" id="MCG2613806.1"/>
    </source>
</evidence>
<dbReference type="SUPFAM" id="SSF55874">
    <property type="entry name" value="ATPase domain of HSP90 chaperone/DNA topoisomerase II/histidine kinase"/>
    <property type="match status" value="1"/>
</dbReference>
<dbReference type="InterPro" id="IPR005467">
    <property type="entry name" value="His_kinase_dom"/>
</dbReference>
<reference evidence="4" key="1">
    <citation type="submission" date="2022-01" db="EMBL/GenBank/DDBJ databases">
        <authorList>
            <person name="Jo J.-H."/>
            <person name="Im W.-T."/>
        </authorList>
    </citation>
    <scope>NUCLEOTIDE SEQUENCE</scope>
    <source>
        <strain evidence="4">NA20</strain>
    </source>
</reference>
<gene>
    <name evidence="4" type="ORF">LZZ85_05920</name>
</gene>
<evidence type="ECO:0000256" key="1">
    <source>
        <dbReference type="ARBA" id="ARBA00022553"/>
    </source>
</evidence>
<feature type="domain" description="Histidine kinase" evidence="3">
    <location>
        <begin position="822"/>
        <end position="1013"/>
    </location>
</feature>
<evidence type="ECO:0000259" key="3">
    <source>
        <dbReference type="PROSITE" id="PS50109"/>
    </source>
</evidence>
<dbReference type="Pfam" id="PF02518">
    <property type="entry name" value="HATPase_c"/>
    <property type="match status" value="1"/>
</dbReference>
<proteinExistence type="predicted"/>
<dbReference type="RefSeq" id="WP_237869588.1">
    <property type="nucleotide sequence ID" value="NZ_JAKLTR010000003.1"/>
</dbReference>
<name>A0ABS9KNA3_9BACT</name>
<keyword evidence="1" id="KW-0597">Phosphoprotein</keyword>
<dbReference type="InterPro" id="IPR003594">
    <property type="entry name" value="HATPase_dom"/>
</dbReference>
<keyword evidence="5" id="KW-1185">Reference proteome</keyword>
<feature type="transmembrane region" description="Helical" evidence="2">
    <location>
        <begin position="783"/>
        <end position="801"/>
    </location>
</feature>
<accession>A0ABS9KNA3</accession>
<comment type="caution">
    <text evidence="4">The sequence shown here is derived from an EMBL/GenBank/DDBJ whole genome shotgun (WGS) entry which is preliminary data.</text>
</comment>
<dbReference type="PANTHER" id="PTHR43547:SF2">
    <property type="entry name" value="HYBRID SIGNAL TRANSDUCTION HISTIDINE KINASE C"/>
    <property type="match status" value="1"/>
</dbReference>
<keyword evidence="2" id="KW-0812">Transmembrane</keyword>
<dbReference type="Pfam" id="PF07494">
    <property type="entry name" value="Reg_prop"/>
    <property type="match status" value="2"/>
</dbReference>
<dbReference type="InterPro" id="IPR036890">
    <property type="entry name" value="HATPase_C_sf"/>
</dbReference>
<keyword evidence="2" id="KW-1133">Transmembrane helix</keyword>
<dbReference type="InterPro" id="IPR013783">
    <property type="entry name" value="Ig-like_fold"/>
</dbReference>